<dbReference type="GO" id="GO:0046403">
    <property type="term" value="F:polynucleotide 3'-phosphatase activity"/>
    <property type="evidence" value="ECO:0007669"/>
    <property type="project" value="TreeGrafter"/>
</dbReference>
<dbReference type="SUPFAM" id="SSF52540">
    <property type="entry name" value="P-loop containing nucleoside triphosphate hydrolases"/>
    <property type="match status" value="1"/>
</dbReference>
<dbReference type="Gene3D" id="3.40.50.1000">
    <property type="entry name" value="HAD superfamily/HAD-like"/>
    <property type="match status" value="1"/>
</dbReference>
<dbReference type="AlphaFoldDB" id="A0A9J6BEY7"/>
<dbReference type="InterPro" id="IPR013954">
    <property type="entry name" value="PNK3P"/>
</dbReference>
<dbReference type="NCBIfam" id="TIGR01662">
    <property type="entry name" value="HAD-SF-IIIA"/>
    <property type="match status" value="1"/>
</dbReference>
<dbReference type="EMBL" id="JADBJN010000004">
    <property type="protein sequence ID" value="KAG5668325.1"/>
    <property type="molecule type" value="Genomic_DNA"/>
</dbReference>
<name>A0A9J6BEY7_POLVA</name>
<dbReference type="Pfam" id="PF08645">
    <property type="entry name" value="PNK3P"/>
    <property type="match status" value="1"/>
</dbReference>
<dbReference type="PANTHER" id="PTHR12083:SF9">
    <property type="entry name" value="BIFUNCTIONAL POLYNUCLEOTIDE PHOSPHATASE_KINASE"/>
    <property type="match status" value="1"/>
</dbReference>
<dbReference type="Gene3D" id="3.40.50.300">
    <property type="entry name" value="P-loop containing nucleotide triphosphate hydrolases"/>
    <property type="match status" value="1"/>
</dbReference>
<organism evidence="1 2">
    <name type="scientific">Polypedilum vanderplanki</name>
    <name type="common">Sleeping chironomid midge</name>
    <dbReference type="NCBI Taxonomy" id="319348"/>
    <lineage>
        <taxon>Eukaryota</taxon>
        <taxon>Metazoa</taxon>
        <taxon>Ecdysozoa</taxon>
        <taxon>Arthropoda</taxon>
        <taxon>Hexapoda</taxon>
        <taxon>Insecta</taxon>
        <taxon>Pterygota</taxon>
        <taxon>Neoptera</taxon>
        <taxon>Endopterygota</taxon>
        <taxon>Diptera</taxon>
        <taxon>Nematocera</taxon>
        <taxon>Chironomoidea</taxon>
        <taxon>Chironomidae</taxon>
        <taxon>Chironominae</taxon>
        <taxon>Polypedilum</taxon>
        <taxon>Polypedilum</taxon>
    </lineage>
</organism>
<dbReference type="PANTHER" id="PTHR12083">
    <property type="entry name" value="BIFUNCTIONAL POLYNUCLEOTIDE PHOSPHATASE/KINASE"/>
    <property type="match status" value="1"/>
</dbReference>
<dbReference type="InterPro" id="IPR006551">
    <property type="entry name" value="Polynucleotide_phosphatase"/>
</dbReference>
<evidence type="ECO:0000313" key="2">
    <source>
        <dbReference type="Proteomes" id="UP001107558"/>
    </source>
</evidence>
<sequence length="379" mass="43726">MTKSDFKVIGDNECIVVTSANCKSKSKIAAYDLDNTLIKTKTLGPFPKDIYDWQLNFKEVPEKLKILHGCGFKIVVFTNQAFIQFGTFTAEEIREKFDAIQKKINIPMQFFAAGVFNVFRKPRIAMWSLLQNSFNDNIPIDISSSFFVGDAAGRIDEINKRRLDHSCADRLFAMNLRLKFFTPEQHFLNSTVEEKFLLPGFDPKMNFDSLNLLEPKDAKLKLDEQEIVIMVGFPASGKSFFVDKYLKDFEVVKSSSSSDLLKIKSILINNKSCVVDDQNPDIKTRANLIELGKKFKVKVRCFHMNTSFWHSRHNMEFRELIANTWNQGSNSELQKYESCFSEPKLEEGFDEIVKINCIPTFESDDCDEKKLYECYLVEK</sequence>
<comment type="caution">
    <text evidence="1">The sequence shown here is derived from an EMBL/GenBank/DDBJ whole genome shotgun (WGS) entry which is preliminary data.</text>
</comment>
<dbReference type="InterPro" id="IPR036412">
    <property type="entry name" value="HAD-like_sf"/>
</dbReference>
<protein>
    <submittedName>
        <fullName evidence="1">Uncharacterized protein</fullName>
    </submittedName>
</protein>
<dbReference type="InterPro" id="IPR027417">
    <property type="entry name" value="P-loop_NTPase"/>
</dbReference>
<evidence type="ECO:0000313" key="1">
    <source>
        <dbReference type="EMBL" id="KAG5668325.1"/>
    </source>
</evidence>
<dbReference type="GO" id="GO:0003690">
    <property type="term" value="F:double-stranded DNA binding"/>
    <property type="evidence" value="ECO:0007669"/>
    <property type="project" value="TreeGrafter"/>
</dbReference>
<proteinExistence type="predicted"/>
<dbReference type="InterPro" id="IPR023214">
    <property type="entry name" value="HAD_sf"/>
</dbReference>
<dbReference type="SUPFAM" id="SSF56784">
    <property type="entry name" value="HAD-like"/>
    <property type="match status" value="1"/>
</dbReference>
<dbReference type="GO" id="GO:0006281">
    <property type="term" value="P:DNA repair"/>
    <property type="evidence" value="ECO:0007669"/>
    <property type="project" value="TreeGrafter"/>
</dbReference>
<dbReference type="Proteomes" id="UP001107558">
    <property type="component" value="Chromosome 4"/>
</dbReference>
<keyword evidence="2" id="KW-1185">Reference proteome</keyword>
<gene>
    <name evidence="1" type="ORF">PVAND_016269</name>
</gene>
<accession>A0A9J6BEY7</accession>
<reference evidence="1" key="1">
    <citation type="submission" date="2021-03" db="EMBL/GenBank/DDBJ databases">
        <title>Chromosome level genome of the anhydrobiotic midge Polypedilum vanderplanki.</title>
        <authorList>
            <person name="Yoshida Y."/>
            <person name="Kikawada T."/>
            <person name="Gusev O."/>
        </authorList>
    </citation>
    <scope>NUCLEOTIDE SEQUENCE</scope>
    <source>
        <strain evidence="1">NIAS01</strain>
        <tissue evidence="1">Whole body or cell culture</tissue>
    </source>
</reference>
<dbReference type="OrthoDB" id="19045at2759"/>
<dbReference type="GO" id="GO:0046404">
    <property type="term" value="F:ATP-dependent polydeoxyribonucleotide 5'-hydroxyl-kinase activity"/>
    <property type="evidence" value="ECO:0007669"/>
    <property type="project" value="TreeGrafter"/>
</dbReference>
<dbReference type="InterPro" id="IPR006549">
    <property type="entry name" value="HAD-SF_hydro_IIIA"/>
</dbReference>
<dbReference type="NCBIfam" id="TIGR01664">
    <property type="entry name" value="DNA-3'-Pase"/>
    <property type="match status" value="1"/>
</dbReference>